<comment type="caution">
    <text evidence="2">The sequence shown here is derived from an EMBL/GenBank/DDBJ whole genome shotgun (WGS) entry which is preliminary data.</text>
</comment>
<feature type="compositionally biased region" description="Acidic residues" evidence="1">
    <location>
        <begin position="172"/>
        <end position="202"/>
    </location>
</feature>
<feature type="region of interest" description="Disordered" evidence="1">
    <location>
        <begin position="623"/>
        <end position="668"/>
    </location>
</feature>
<feature type="region of interest" description="Disordered" evidence="1">
    <location>
        <begin position="92"/>
        <end position="136"/>
    </location>
</feature>
<dbReference type="Gene3D" id="3.40.50.300">
    <property type="entry name" value="P-loop containing nucleotide triphosphate hydrolases"/>
    <property type="match status" value="2"/>
</dbReference>
<protein>
    <submittedName>
        <fullName evidence="3">ATP-dependent DNA helicase PIF1 (DNA repair an d recombination helicase PIF1) (PIF1/RRM3 DNA helicase-like protein)</fullName>
    </submittedName>
</protein>
<proteinExistence type="predicted"/>
<evidence type="ECO:0000313" key="4">
    <source>
        <dbReference type="Proteomes" id="UP001152797"/>
    </source>
</evidence>
<name>A0A9P1CDN7_9DINO</name>
<keyword evidence="3" id="KW-0547">Nucleotide-binding</keyword>
<dbReference type="Proteomes" id="UP001152797">
    <property type="component" value="Unassembled WGS sequence"/>
</dbReference>
<dbReference type="PANTHER" id="PTHR47642">
    <property type="entry name" value="ATP-DEPENDENT DNA HELICASE"/>
    <property type="match status" value="1"/>
</dbReference>
<evidence type="ECO:0000313" key="3">
    <source>
        <dbReference type="EMBL" id="CAL4776997.1"/>
    </source>
</evidence>
<keyword evidence="3" id="KW-0378">Hydrolase</keyword>
<dbReference type="InterPro" id="IPR027417">
    <property type="entry name" value="P-loop_NTPase"/>
</dbReference>
<evidence type="ECO:0000256" key="1">
    <source>
        <dbReference type="SAM" id="MobiDB-lite"/>
    </source>
</evidence>
<reference evidence="2" key="1">
    <citation type="submission" date="2022-10" db="EMBL/GenBank/DDBJ databases">
        <authorList>
            <person name="Chen Y."/>
            <person name="Dougan E. K."/>
            <person name="Chan C."/>
            <person name="Rhodes N."/>
            <person name="Thang M."/>
        </authorList>
    </citation>
    <scope>NUCLEOTIDE SEQUENCE</scope>
</reference>
<dbReference type="CDD" id="cd18809">
    <property type="entry name" value="SF1_C_RecD"/>
    <property type="match status" value="1"/>
</dbReference>
<accession>A0A9P1CDN7</accession>
<keyword evidence="3" id="KW-0067">ATP-binding</keyword>
<gene>
    <name evidence="2" type="ORF">C1SCF055_LOCUS16740</name>
</gene>
<sequence>MAPKASGGAGNKSAQDYVTGLWLRGATEAEVRQQLKDDGYKAGRISQLIKATRPADGQAGGAVVAVPKVMARPAAADHVVAAAKKPAASSSAAAPEAGKHGVAKGWVCSMPMRPKRREDGDSTDDAESNQSDEDLNVHNFIAELEAAWEADGRNHAELDHMDGMEAQSAPPDGEECADVEEPEENLQIPDGEEDSSDEEAEGPQDTPVASEAEGPQVAALKRQRRYPPPPGPGAMRLIGKQPPPAAYLQAGLPPVDLRVLKRPAMLKRPAAARSPRPSEQCEGYQGTACQFNPLHPGEAARVQPSRGIRQCIFCAGERLQEAHAARRANRITTALRKFQTADRGVFDAALERVQQFLGEAVAKEYRKKAEPKEAWERPLQHRQFVGRELKEKEKVEYDALVRRDQRVPRRKFFFPEKLLARAGEEAEAAEKAAVQEACGEVGHVAPNDTDLPRPSDDKGKMIENWCKHGSWGMCVKCHSMCPRRLEPMDLKRVKPATIPARQCIACKNGDYVPQPEHVPVPLRNLKPRVLEALRPLEIDIGTVERVPNGYRVHNAMIAFAWKKRDVETEIAALRKRGDRRAAREAFEFLLGSEDSAYKKILEEHQEFLNKFGSRAPLKKRKRPLRFIETEGARPPPRRAADTSSEEQDMEEAEDDGEFDPQDAGGADPNIVAAEQGRIRKCFLRKVLSPVIGYGADYDLLHFVFDLSMWTTIGTKKNLAARTGVALRHLLKGSPWTPQYWRVQHQAVLDMQRQCGNASLFRTRAPYERSFPYHEWVMHEQATLGRPRQHLAGAETLHMAHVLLQLDKGYICGDMYNNDRAGRNWKGHLLGPEDEESDLKTVMAHVTRLEFQDGKRKPASQRYHGKGTVHSHSLDFLENVEAIGLEMKIQATIPSKETEPFLHGLVMDGQQDYKDSKLPVRTEASAWDPAAGAVALHHTEEDKAAHIRAYLKPTMEITKCHEDVQQGGGTDSRNGAHLHYVATYNMKFSSSMDSEWLNGEGSDYSTAVGVLRRVRMLEPEMWMTLSGDLFPQAQLSGSMRDIMAPNFDNMEKKPKYVEVYEQSEWRRDDMTLLEFLRKSNNEGKIIKYIVEKHKIQLMEEVRQQRGEDEGAFAKLRKEMLSAWYQDKKACKENEEEPAAFADFLADEYGYNDLTPLEAFANSYKTRGEKLIAAGTNSMLNDRYYAQWLALNRPFRKLEDFQDKAPEAMEKVNEKYRNFVLCLHHAPDFWNNDDVIRSAMELEAHNKAFVETILNKVRAQRHIVKRYLEGDIPVDAEVTSSADSAASAIREHGRVEKHKLTRSQKRLKEKMSQQMETALAACQAQTDEELESCIAKAAEHKILFASGPPGTGKTHVIHEQVRKWKRQGARILFALPTGQLASEVRSVHPDVDVDTSHGAFLLHKPLQEAMAILTQYELVVIDEVSMLTAAHFERILAMWKYADQLACLVLLGDFWQLPVVDKAAVRCEESQAWQPHVQTIRFHEQVRCKCHKLQQKLNILRTEQPSMKHLKKKILRDHRAWKTNDPTAYDILDLFRSHENTTIVTCSRPACAKANALALEAFFEHRHKRPIGNLLFDYEANLDNYDPATNQLKSGRLAGAATDVYEGMRVFLTKNMDKQHDFVNGMSATVEAFDDRSKCLEVLTRTGQRLAVHMVSQELDGGRHVTCFPVRLGYACTIPKIQGMTLPHVTIWLDSIACRAAAYVAMSRVQRDEEYLIAGGPLTPKHFVPAQ</sequence>
<dbReference type="PANTHER" id="PTHR47642:SF5">
    <property type="entry name" value="ATP-DEPENDENT DNA HELICASE"/>
    <property type="match status" value="1"/>
</dbReference>
<reference evidence="3 4" key="2">
    <citation type="submission" date="2024-05" db="EMBL/GenBank/DDBJ databases">
        <authorList>
            <person name="Chen Y."/>
            <person name="Shah S."/>
            <person name="Dougan E. K."/>
            <person name="Thang M."/>
            <person name="Chan C."/>
        </authorList>
    </citation>
    <scope>NUCLEOTIDE SEQUENCE [LARGE SCALE GENOMIC DNA]</scope>
</reference>
<feature type="compositionally biased region" description="Acidic residues" evidence="1">
    <location>
        <begin position="121"/>
        <end position="134"/>
    </location>
</feature>
<feature type="region of interest" description="Disordered" evidence="1">
    <location>
        <begin position="163"/>
        <end position="241"/>
    </location>
</feature>
<organism evidence="2">
    <name type="scientific">Cladocopium goreaui</name>
    <dbReference type="NCBI Taxonomy" id="2562237"/>
    <lineage>
        <taxon>Eukaryota</taxon>
        <taxon>Sar</taxon>
        <taxon>Alveolata</taxon>
        <taxon>Dinophyceae</taxon>
        <taxon>Suessiales</taxon>
        <taxon>Symbiodiniaceae</taxon>
        <taxon>Cladocopium</taxon>
    </lineage>
</organism>
<dbReference type="Pfam" id="PF13245">
    <property type="entry name" value="AAA_19"/>
    <property type="match status" value="1"/>
</dbReference>
<dbReference type="Gene3D" id="2.30.30.940">
    <property type="match status" value="1"/>
</dbReference>
<feature type="compositionally biased region" description="Acidic residues" evidence="1">
    <location>
        <begin position="643"/>
        <end position="660"/>
    </location>
</feature>
<dbReference type="GO" id="GO:0004386">
    <property type="term" value="F:helicase activity"/>
    <property type="evidence" value="ECO:0007669"/>
    <property type="project" value="UniProtKB-KW"/>
</dbReference>
<keyword evidence="4" id="KW-1185">Reference proteome</keyword>
<dbReference type="EMBL" id="CAMXCT030001395">
    <property type="protein sequence ID" value="CAL4776997.1"/>
    <property type="molecule type" value="Genomic_DNA"/>
</dbReference>
<dbReference type="SUPFAM" id="SSF52540">
    <property type="entry name" value="P-loop containing nucleoside triphosphate hydrolases"/>
    <property type="match status" value="2"/>
</dbReference>
<evidence type="ECO:0000313" key="2">
    <source>
        <dbReference type="EMBL" id="CAI3989685.1"/>
    </source>
</evidence>
<dbReference type="InterPro" id="IPR051055">
    <property type="entry name" value="PIF1_helicase"/>
</dbReference>
<dbReference type="EMBL" id="CAMXCT020001395">
    <property type="protein sequence ID" value="CAL1143060.1"/>
    <property type="molecule type" value="Genomic_DNA"/>
</dbReference>
<keyword evidence="3" id="KW-0347">Helicase</keyword>
<dbReference type="OrthoDB" id="421356at2759"/>
<dbReference type="EMBL" id="CAMXCT010001395">
    <property type="protein sequence ID" value="CAI3989685.1"/>
    <property type="molecule type" value="Genomic_DNA"/>
</dbReference>